<reference evidence="2 3" key="1">
    <citation type="submission" date="2021-03" db="EMBL/GenBank/DDBJ databases">
        <title>Pseudidiomarina terrestris, a new bacterium isolated from saline soil.</title>
        <authorList>
            <person name="Galisteo C."/>
            <person name="De La Haba R."/>
            <person name="Sanchez-Porro C."/>
            <person name="Ventosa A."/>
        </authorList>
    </citation>
    <scope>NUCLEOTIDE SEQUENCE [LARGE SCALE GENOMIC DNA]</scope>
    <source>
        <strain evidence="2 3">1APP75-32.1</strain>
    </source>
</reference>
<feature type="domain" description="DUF6538" evidence="1">
    <location>
        <begin position="11"/>
        <end position="62"/>
    </location>
</feature>
<dbReference type="RefSeq" id="WP_301775141.1">
    <property type="nucleotide sequence ID" value="NZ_JAGGJB010000010.1"/>
</dbReference>
<dbReference type="EMBL" id="JAGGJB010000010">
    <property type="protein sequence ID" value="MDN7125757.1"/>
    <property type="molecule type" value="Genomic_DNA"/>
</dbReference>
<accession>A0AAW7R1W5</accession>
<protein>
    <recommendedName>
        <fullName evidence="1">DUF6538 domain-containing protein</fullName>
    </recommendedName>
</protein>
<dbReference type="AlphaFoldDB" id="A0AAW7R1W5"/>
<comment type="caution">
    <text evidence="2">The sequence shown here is derived from an EMBL/GenBank/DDBJ whole genome shotgun (WGS) entry which is preliminary data.</text>
</comment>
<gene>
    <name evidence="2" type="ORF">J6I90_12775</name>
</gene>
<dbReference type="Pfam" id="PF20172">
    <property type="entry name" value="DUF6538"/>
    <property type="match status" value="1"/>
</dbReference>
<evidence type="ECO:0000259" key="1">
    <source>
        <dbReference type="Pfam" id="PF20172"/>
    </source>
</evidence>
<evidence type="ECO:0000313" key="2">
    <source>
        <dbReference type="EMBL" id="MDN7125757.1"/>
    </source>
</evidence>
<dbReference type="InterPro" id="IPR046668">
    <property type="entry name" value="DUF6538"/>
</dbReference>
<sequence>MATAKTLNEKHLKLRGNIFWYVRRVPKKLIPLYGKDKLEKTLNTSDIRLARILRDEINNEMEKFKYDTNAFNRRLFENSLEEMSNYKRPTEGRPNQSYIDFPLSSADLRAMGHEQEANALDVLEGRIERQDMHPLTLKESAELIITRKDKSVTEATKQKYLKSAEKFSAFMRTSPDNLSLKLLDRVSVHKYVQYMEDQVTFPLK</sequence>
<organism evidence="2 3">
    <name type="scientific">Pseudidiomarina terrestris</name>
    <dbReference type="NCBI Taxonomy" id="2820060"/>
    <lineage>
        <taxon>Bacteria</taxon>
        <taxon>Pseudomonadati</taxon>
        <taxon>Pseudomonadota</taxon>
        <taxon>Gammaproteobacteria</taxon>
        <taxon>Alteromonadales</taxon>
        <taxon>Idiomarinaceae</taxon>
        <taxon>Pseudidiomarina</taxon>
    </lineage>
</organism>
<dbReference type="Proteomes" id="UP001169492">
    <property type="component" value="Unassembled WGS sequence"/>
</dbReference>
<evidence type="ECO:0000313" key="3">
    <source>
        <dbReference type="Proteomes" id="UP001169492"/>
    </source>
</evidence>
<proteinExistence type="predicted"/>
<name>A0AAW7R1W5_9GAMM</name>